<dbReference type="SUPFAM" id="SSF54506">
    <property type="entry name" value="Diaminopimelate epimerase-like"/>
    <property type="match status" value="2"/>
</dbReference>
<evidence type="ECO:0000256" key="6">
    <source>
        <dbReference type="ARBA" id="ARBA00023235"/>
    </source>
</evidence>
<evidence type="ECO:0000256" key="1">
    <source>
        <dbReference type="ARBA" id="ARBA00005196"/>
    </source>
</evidence>
<evidence type="ECO:0000256" key="5">
    <source>
        <dbReference type="ARBA" id="ARBA00023154"/>
    </source>
</evidence>
<dbReference type="InterPro" id="IPR018510">
    <property type="entry name" value="DAP_epimerase_AS"/>
</dbReference>
<organism evidence="10 11">
    <name type="scientific">Lachnospira hominis</name>
    <name type="common">ex Liu et al. 2021</name>
    <dbReference type="NCBI Taxonomy" id="2763051"/>
    <lineage>
        <taxon>Bacteria</taxon>
        <taxon>Bacillati</taxon>
        <taxon>Bacillota</taxon>
        <taxon>Clostridia</taxon>
        <taxon>Lachnospirales</taxon>
        <taxon>Lachnospiraceae</taxon>
        <taxon>Lachnospira</taxon>
    </lineage>
</organism>
<comment type="subcellular location">
    <subcellularLocation>
        <location evidence="8">Cytoplasm</location>
    </subcellularLocation>
</comment>
<comment type="similarity">
    <text evidence="2 8">Belongs to the diaminopimelate epimerase family.</text>
</comment>
<keyword evidence="6 8" id="KW-0413">Isomerase</keyword>
<feature type="binding site" evidence="8">
    <location>
        <begin position="232"/>
        <end position="233"/>
    </location>
    <ligand>
        <name>substrate</name>
    </ligand>
</feature>
<evidence type="ECO:0000256" key="4">
    <source>
        <dbReference type="ARBA" id="ARBA00022605"/>
    </source>
</evidence>
<evidence type="ECO:0000256" key="7">
    <source>
        <dbReference type="ARBA" id="ARBA00051712"/>
    </source>
</evidence>
<dbReference type="EC" id="5.1.1.7" evidence="3 8"/>
<evidence type="ECO:0000256" key="9">
    <source>
        <dbReference type="PROSITE-ProRule" id="PRU10125"/>
    </source>
</evidence>
<dbReference type="GO" id="GO:0008837">
    <property type="term" value="F:diaminopimelate epimerase activity"/>
    <property type="evidence" value="ECO:0007669"/>
    <property type="project" value="UniProtKB-EC"/>
</dbReference>
<keyword evidence="8" id="KW-0963">Cytoplasm</keyword>
<feature type="site" description="Could be important to modulate the pK values of the two catalytic cysteine residues" evidence="8">
    <location>
        <position position="170"/>
    </location>
</feature>
<dbReference type="Pfam" id="PF01678">
    <property type="entry name" value="DAP_epimerase"/>
    <property type="match status" value="2"/>
</dbReference>
<reference evidence="10 11" key="1">
    <citation type="submission" date="2020-08" db="EMBL/GenBank/DDBJ databases">
        <title>Genome public.</title>
        <authorList>
            <person name="Liu C."/>
            <person name="Sun Q."/>
        </authorList>
    </citation>
    <scope>NUCLEOTIDE SEQUENCE [LARGE SCALE GENOMIC DNA]</scope>
    <source>
        <strain evidence="10 11">NSJ-43</strain>
    </source>
</reference>
<feature type="binding site" evidence="8">
    <location>
        <position position="62"/>
    </location>
    <ligand>
        <name>substrate</name>
    </ligand>
</feature>
<dbReference type="EMBL" id="JACOPD010000003">
    <property type="protein sequence ID" value="MBC5680290.1"/>
    <property type="molecule type" value="Genomic_DNA"/>
</dbReference>
<gene>
    <name evidence="8" type="primary">dapF</name>
    <name evidence="10" type="ORF">H8S01_04845</name>
</gene>
<dbReference type="NCBIfam" id="TIGR00652">
    <property type="entry name" value="DapF"/>
    <property type="match status" value="1"/>
</dbReference>
<comment type="caution">
    <text evidence="8">Lacks conserved residue(s) required for the propagation of feature annotation.</text>
</comment>
<feature type="active site" description="Proton donor" evidence="8">
    <location>
        <position position="71"/>
    </location>
</feature>
<keyword evidence="5 8" id="KW-0457">Lysine biosynthesis</keyword>
<evidence type="ECO:0000313" key="11">
    <source>
        <dbReference type="Proteomes" id="UP000628463"/>
    </source>
</evidence>
<feature type="binding site" evidence="8">
    <location>
        <position position="204"/>
    </location>
    <ligand>
        <name>substrate</name>
    </ligand>
</feature>
<keyword evidence="11" id="KW-1185">Reference proteome</keyword>
<dbReference type="InterPro" id="IPR001653">
    <property type="entry name" value="DAP_epimerase_DapF"/>
</dbReference>
<dbReference type="PROSITE" id="PS01326">
    <property type="entry name" value="DAP_EPIMERASE"/>
    <property type="match status" value="1"/>
</dbReference>
<evidence type="ECO:0000256" key="2">
    <source>
        <dbReference type="ARBA" id="ARBA00010219"/>
    </source>
</evidence>
<dbReference type="RefSeq" id="WP_186836384.1">
    <property type="nucleotide sequence ID" value="NZ_JACOPD010000003.1"/>
</dbReference>
<dbReference type="Gene3D" id="3.10.310.10">
    <property type="entry name" value="Diaminopimelate Epimerase, Chain A, domain 1"/>
    <property type="match status" value="2"/>
</dbReference>
<feature type="binding site" evidence="8">
    <location>
        <begin position="72"/>
        <end position="73"/>
    </location>
    <ligand>
        <name>substrate</name>
    </ligand>
</feature>
<feature type="active site" evidence="9">
    <location>
        <position position="71"/>
    </location>
</feature>
<protein>
    <recommendedName>
        <fullName evidence="3 8">Diaminopimelate epimerase</fullName>
        <shortName evidence="8">DAP epimerase</shortName>
        <ecNumber evidence="3 8">5.1.1.7</ecNumber>
    </recommendedName>
    <alternativeName>
        <fullName evidence="8">PLP-independent amino acid racemase</fullName>
    </alternativeName>
</protein>
<evidence type="ECO:0000256" key="8">
    <source>
        <dbReference type="HAMAP-Rule" id="MF_00197"/>
    </source>
</evidence>
<name>A0ABR7G052_9FIRM</name>
<feature type="binding site" evidence="8">
    <location>
        <begin position="222"/>
        <end position="223"/>
    </location>
    <ligand>
        <name>substrate</name>
    </ligand>
</feature>
<feature type="active site" description="Proton acceptor" evidence="8">
    <location>
        <position position="231"/>
    </location>
</feature>
<evidence type="ECO:0000256" key="3">
    <source>
        <dbReference type="ARBA" id="ARBA00013080"/>
    </source>
</evidence>
<comment type="catalytic activity">
    <reaction evidence="7 8">
        <text>(2S,6S)-2,6-diaminopimelate = meso-2,6-diaminopimelate</text>
        <dbReference type="Rhea" id="RHEA:15393"/>
        <dbReference type="ChEBI" id="CHEBI:57609"/>
        <dbReference type="ChEBI" id="CHEBI:57791"/>
        <dbReference type="EC" id="5.1.1.7"/>
    </reaction>
</comment>
<comment type="pathway">
    <text evidence="1 8">Amino-acid biosynthesis; L-lysine biosynthesis via DAP pathway; DL-2,6-diaminopimelate from LL-2,6-diaminopimelate: step 1/1.</text>
</comment>
<feature type="site" description="Could be important to modulate the pK values of the two catalytic cysteine residues" evidence="8">
    <location>
        <position position="222"/>
    </location>
</feature>
<evidence type="ECO:0000313" key="10">
    <source>
        <dbReference type="EMBL" id="MBC5680290.1"/>
    </source>
</evidence>
<feature type="binding site" evidence="8">
    <location>
        <position position="168"/>
    </location>
    <ligand>
        <name>substrate</name>
    </ligand>
</feature>
<comment type="function">
    <text evidence="8">Catalyzes the stereoinversion of LL-2,6-diaminopimelate (L,L-DAP) to meso-diaminopimelate (meso-DAP), a precursor of L-lysine and an essential component of the bacterial peptidoglycan.</text>
</comment>
<sequence>MKFTKMQGAGNDYIYVDCTKKLLKNPSKTAIKVSERHFGIGSDGMILIKSSDKADFFMEMYNADGSQGKMCGNGIRCVGKYVYDNKLTDKTTVKVDTLSGVKTLELKLGDDGKVESVKVDMGAPILEAEKVPVNTAVLKPADGETAVINQPLVVDGKSYNVTCVSMGNPHAIVYLDNDIDIKKFELEKIGPGFEKHEAFPEQVNTEFIQVVDRKNLNMRVWERGSGETLACGTGACASLVATVLNGMCDDEATLHLLGGDLKINWDRENNTVYLEGPAVTICTGEIDE</sequence>
<keyword evidence="4 8" id="KW-0028">Amino-acid biosynthesis</keyword>
<accession>A0ABR7G052</accession>
<feature type="binding site" evidence="8">
    <location>
        <position position="11"/>
    </location>
    <ligand>
        <name>substrate</name>
    </ligand>
</feature>
<proteinExistence type="inferred from homology"/>
<dbReference type="PANTHER" id="PTHR31689">
    <property type="entry name" value="DIAMINOPIMELATE EPIMERASE, CHLOROPLASTIC"/>
    <property type="match status" value="1"/>
</dbReference>
<dbReference type="Proteomes" id="UP000628463">
    <property type="component" value="Unassembled WGS sequence"/>
</dbReference>
<dbReference type="HAMAP" id="MF_00197">
    <property type="entry name" value="DAP_epimerase"/>
    <property type="match status" value="1"/>
</dbReference>
<comment type="subunit">
    <text evidence="8">Homodimer.</text>
</comment>
<dbReference type="PANTHER" id="PTHR31689:SF0">
    <property type="entry name" value="DIAMINOPIMELATE EPIMERASE"/>
    <property type="match status" value="1"/>
</dbReference>
<comment type="caution">
    <text evidence="10">The sequence shown here is derived from an EMBL/GenBank/DDBJ whole genome shotgun (WGS) entry which is preliminary data.</text>
</comment>